<reference evidence="6" key="1">
    <citation type="journal article" date="2020" name="mSystems">
        <title>Genome- and Community-Level Interaction Insights into Carbon Utilization and Element Cycling Functions of Hydrothermarchaeota in Hydrothermal Sediment.</title>
        <authorList>
            <person name="Zhou Z."/>
            <person name="Liu Y."/>
            <person name="Xu W."/>
            <person name="Pan J."/>
            <person name="Luo Z.H."/>
            <person name="Li M."/>
        </authorList>
    </citation>
    <scope>NUCLEOTIDE SEQUENCE [LARGE SCALE GENOMIC DNA]</scope>
    <source>
        <strain evidence="6">SpSt-573</strain>
    </source>
</reference>
<feature type="short sequence motif" description="DGA/G" evidence="4">
    <location>
        <begin position="109"/>
        <end position="111"/>
    </location>
</feature>
<protein>
    <recommendedName>
        <fullName evidence="5">PNPLA domain-containing protein</fullName>
    </recommendedName>
</protein>
<comment type="caution">
    <text evidence="6">The sequence shown here is derived from an EMBL/GenBank/DDBJ whole genome shotgun (WGS) entry which is preliminary data.</text>
</comment>
<dbReference type="PROSITE" id="PS51635">
    <property type="entry name" value="PNPLA"/>
    <property type="match status" value="1"/>
</dbReference>
<dbReference type="Pfam" id="PF01734">
    <property type="entry name" value="Patatin"/>
    <property type="match status" value="1"/>
</dbReference>
<dbReference type="PANTHER" id="PTHR14226">
    <property type="entry name" value="NEUROPATHY TARGET ESTERASE/SWISS CHEESE D.MELANOGASTER"/>
    <property type="match status" value="1"/>
</dbReference>
<evidence type="ECO:0000256" key="4">
    <source>
        <dbReference type="PROSITE-ProRule" id="PRU01161"/>
    </source>
</evidence>
<evidence type="ECO:0000256" key="3">
    <source>
        <dbReference type="ARBA" id="ARBA00023098"/>
    </source>
</evidence>
<dbReference type="Gene3D" id="3.40.1090.10">
    <property type="entry name" value="Cytosolic phospholipase A2 catalytic domain"/>
    <property type="match status" value="1"/>
</dbReference>
<evidence type="ECO:0000256" key="1">
    <source>
        <dbReference type="ARBA" id="ARBA00022801"/>
    </source>
</evidence>
<keyword evidence="3" id="KW-0443">Lipid metabolism</keyword>
<name>A0A7C4PL78_9CHLR</name>
<dbReference type="PANTHER" id="PTHR14226:SF29">
    <property type="entry name" value="NEUROPATHY TARGET ESTERASE SWS"/>
    <property type="match status" value="1"/>
</dbReference>
<comment type="caution">
    <text evidence="4">Lacks conserved residue(s) required for the propagation of feature annotation.</text>
</comment>
<evidence type="ECO:0000256" key="2">
    <source>
        <dbReference type="ARBA" id="ARBA00022963"/>
    </source>
</evidence>
<gene>
    <name evidence="6" type="ORF">ENT37_07540</name>
</gene>
<proteinExistence type="predicted"/>
<keyword evidence="1" id="KW-0378">Hydrolase</keyword>
<dbReference type="AlphaFoldDB" id="A0A7C4PL78"/>
<keyword evidence="2" id="KW-0442">Lipid degradation</keyword>
<evidence type="ECO:0000259" key="5">
    <source>
        <dbReference type="PROSITE" id="PS51635"/>
    </source>
</evidence>
<dbReference type="SUPFAM" id="SSF52151">
    <property type="entry name" value="FabD/lysophospholipase-like"/>
    <property type="match status" value="1"/>
</dbReference>
<dbReference type="InterPro" id="IPR050301">
    <property type="entry name" value="NTE"/>
</dbReference>
<dbReference type="EMBL" id="DSYK01000376">
    <property type="protein sequence ID" value="HGS21706.1"/>
    <property type="molecule type" value="Genomic_DNA"/>
</dbReference>
<feature type="domain" description="PNPLA" evidence="5">
    <location>
        <begin position="1"/>
        <end position="122"/>
    </location>
</feature>
<evidence type="ECO:0000313" key="6">
    <source>
        <dbReference type="EMBL" id="HGS21706.1"/>
    </source>
</evidence>
<dbReference type="InterPro" id="IPR002641">
    <property type="entry name" value="PNPLA_dom"/>
</dbReference>
<organism evidence="6">
    <name type="scientific">Anaerolinea thermolimosa</name>
    <dbReference type="NCBI Taxonomy" id="229919"/>
    <lineage>
        <taxon>Bacteria</taxon>
        <taxon>Bacillati</taxon>
        <taxon>Chloroflexota</taxon>
        <taxon>Anaerolineae</taxon>
        <taxon>Anaerolineales</taxon>
        <taxon>Anaerolineaceae</taxon>
        <taxon>Anaerolinea</taxon>
    </lineage>
</organism>
<dbReference type="InterPro" id="IPR016035">
    <property type="entry name" value="Acyl_Trfase/lysoPLipase"/>
</dbReference>
<dbReference type="GO" id="GO:0016042">
    <property type="term" value="P:lipid catabolic process"/>
    <property type="evidence" value="ECO:0007669"/>
    <property type="project" value="UniProtKB-KW"/>
</dbReference>
<accession>A0A7C4PL78</accession>
<dbReference type="GO" id="GO:0016787">
    <property type="term" value="F:hydrolase activity"/>
    <property type="evidence" value="ECO:0007669"/>
    <property type="project" value="UniProtKB-KW"/>
</dbReference>
<sequence>MGALYAAGKKPSELIELIHHFNLNDLYRRRPEDGPAIFGHAGLIEVLSDVLGDGDFSQLKIPFGCTAVDLNTAKEVYLTSGNVLEAILASSAFPGMLPPRPWNDYLLVDGGVLDPVPVKLARLLAPGLPVIAVTLQPPPEEWGRLPEADIIDTAPLPIPHRLLQGFSRLRIGQAVKIFTRSMDINSRMVAELRLMIDRPDVNIRPNVIRFGLFEQVDPDILADLGRQAASEKYAEIVNAASLSGKIRRLFRQIAPTEEPAVLARGDLERDSSREREAT</sequence>